<feature type="transmembrane region" description="Helical" evidence="2">
    <location>
        <begin position="67"/>
        <end position="91"/>
    </location>
</feature>
<evidence type="ECO:0000256" key="2">
    <source>
        <dbReference type="SAM" id="Phobius"/>
    </source>
</evidence>
<dbReference type="OrthoDB" id="3210850at2759"/>
<reference evidence="4" key="2">
    <citation type="submission" date="2020-11" db="EMBL/GenBank/DDBJ databases">
        <title>The chromosome-scale genome resource for two endophytic Fusarium species: F. culmorum and F. pseudograminearum.</title>
        <authorList>
            <person name="Yuan Z."/>
        </authorList>
    </citation>
    <scope>NUCLEOTIDE SEQUENCE</scope>
    <source>
        <strain evidence="4">Class2-1B</strain>
    </source>
</reference>
<dbReference type="Proteomes" id="UP000241587">
    <property type="component" value="Unassembled WGS sequence"/>
</dbReference>
<evidence type="ECO:0000313" key="4">
    <source>
        <dbReference type="EMBL" id="QPC66011.1"/>
    </source>
</evidence>
<dbReference type="OMA" id="FVGACCT"/>
<gene>
    <name evidence="3" type="ORF">FCULG_00002929</name>
    <name evidence="4" type="ORF">HYE67_008242</name>
</gene>
<dbReference type="Proteomes" id="UP000663297">
    <property type="component" value="Chromosome 4"/>
</dbReference>
<keyword evidence="2" id="KW-1133">Transmembrane helix</keyword>
<feature type="transmembrane region" description="Helical" evidence="2">
    <location>
        <begin position="183"/>
        <end position="204"/>
    </location>
</feature>
<feature type="transmembrane region" description="Helical" evidence="2">
    <location>
        <begin position="26"/>
        <end position="47"/>
    </location>
</feature>
<dbReference type="PANTHER" id="PTHR38848:SF3">
    <property type="entry name" value="G-PROTEIN COUPLED RECEPTORS FAMILY 3 PROFILE DOMAIN-CONTAINING PROTEIN"/>
    <property type="match status" value="1"/>
</dbReference>
<evidence type="ECO:0000313" key="5">
    <source>
        <dbReference type="Proteomes" id="UP000241587"/>
    </source>
</evidence>
<feature type="transmembrane region" description="Helical" evidence="2">
    <location>
        <begin position="225"/>
        <end position="250"/>
    </location>
</feature>
<accession>A0A2T4H7Y9</accession>
<protein>
    <submittedName>
        <fullName evidence="3">Uncharacterized protein</fullName>
    </submittedName>
</protein>
<keyword evidence="2" id="KW-0472">Membrane</keyword>
<evidence type="ECO:0000256" key="1">
    <source>
        <dbReference type="SAM" id="MobiDB-lite"/>
    </source>
</evidence>
<feature type="compositionally biased region" description="Polar residues" evidence="1">
    <location>
        <begin position="416"/>
        <end position="425"/>
    </location>
</feature>
<organism evidence="3 5">
    <name type="scientific">Fusarium culmorum</name>
    <dbReference type="NCBI Taxonomy" id="5516"/>
    <lineage>
        <taxon>Eukaryota</taxon>
        <taxon>Fungi</taxon>
        <taxon>Dikarya</taxon>
        <taxon>Ascomycota</taxon>
        <taxon>Pezizomycotina</taxon>
        <taxon>Sordariomycetes</taxon>
        <taxon>Hypocreomycetidae</taxon>
        <taxon>Hypocreales</taxon>
        <taxon>Nectriaceae</taxon>
        <taxon>Fusarium</taxon>
    </lineage>
</organism>
<proteinExistence type="predicted"/>
<dbReference type="AlphaFoldDB" id="A0A2T4H7Y9"/>
<feature type="region of interest" description="Disordered" evidence="1">
    <location>
        <begin position="390"/>
        <end position="425"/>
    </location>
</feature>
<keyword evidence="5" id="KW-1185">Reference proteome</keyword>
<dbReference type="EMBL" id="CP064750">
    <property type="protein sequence ID" value="QPC66011.1"/>
    <property type="molecule type" value="Genomic_DNA"/>
</dbReference>
<feature type="transmembrane region" description="Helical" evidence="2">
    <location>
        <begin position="103"/>
        <end position="122"/>
    </location>
</feature>
<name>A0A2T4H7Y9_FUSCU</name>
<sequence length="425" mass="46361">MAPQNSIMPREAHVPPKPVPIGGDTMSVIVSLASVSVLSIFLCTSSLRFGQQLGRGTNKSWDRPENYCIVLIIYVDSYGFVFTSAILTQVFGLNTSFNICHGAIILCLVCYVTTKILIYVFLVEKAHVIRSSTTRRRNSGLYLFNIITLLVGYGVVVVMNFVFRIARIVNGECFIGMEKISMIPLIAFDAVVNVYLTILFLIPLKNLYSFKNLPKTGANSRLRSVAMRTFVGACCTLTSSIVNLTVLMVLNGEPGWVCLMCCNSDAVVVQWVTSRDNAGSSSQVNSAALDNSYVGRQSSAAHQMSSMRASKAPNNSHDMDDEANLVSSGAVAFSSDNGSDVTKVSSGVVVTTTIHRQIKPTPGREGSLLDDDIETIGESDRDFPLRPAVYSPDKMDASEPTQTHIQGGRVQHQRTKTLSFSRPMN</sequence>
<dbReference type="EMBL" id="PVEM01000001">
    <property type="protein sequence ID" value="PTD11932.1"/>
    <property type="molecule type" value="Genomic_DNA"/>
</dbReference>
<keyword evidence="2" id="KW-0812">Transmembrane</keyword>
<feature type="transmembrane region" description="Helical" evidence="2">
    <location>
        <begin position="142"/>
        <end position="163"/>
    </location>
</feature>
<dbReference type="PANTHER" id="PTHR38848">
    <property type="entry name" value="G-PROTEIN COUPLED RECEPTORS FAMILY 3 PROFILE DOMAIN-CONTAINING PROTEIN"/>
    <property type="match status" value="1"/>
</dbReference>
<evidence type="ECO:0000313" key="3">
    <source>
        <dbReference type="EMBL" id="PTD11932.1"/>
    </source>
</evidence>
<reference evidence="3 5" key="1">
    <citation type="submission" date="2018-02" db="EMBL/GenBank/DDBJ databases">
        <title>Fusarium culmorum secondary metabolites in fungal-bacterial-plant interactions.</title>
        <authorList>
            <person name="Schmidt R."/>
        </authorList>
    </citation>
    <scope>NUCLEOTIDE SEQUENCE [LARGE SCALE GENOMIC DNA]</scope>
    <source>
        <strain evidence="3 5">PV</strain>
    </source>
</reference>